<evidence type="ECO:0000313" key="4">
    <source>
        <dbReference type="Proteomes" id="UP000214720"/>
    </source>
</evidence>
<feature type="chain" id="PRO_5013166841" description="Surface-adhesin protein E-like domain-containing protein" evidence="1">
    <location>
        <begin position="18"/>
        <end position="126"/>
    </location>
</feature>
<dbReference type="InterPro" id="IPR031939">
    <property type="entry name" value="Adhesin_E-like"/>
</dbReference>
<evidence type="ECO:0000313" key="3">
    <source>
        <dbReference type="EMBL" id="OXC77317.1"/>
    </source>
</evidence>
<dbReference type="Pfam" id="PF16747">
    <property type="entry name" value="Adhesin_E"/>
    <property type="match status" value="1"/>
</dbReference>
<organism evidence="3 4">
    <name type="scientific">Caballeronia sordidicola</name>
    <name type="common">Burkholderia sordidicola</name>
    <dbReference type="NCBI Taxonomy" id="196367"/>
    <lineage>
        <taxon>Bacteria</taxon>
        <taxon>Pseudomonadati</taxon>
        <taxon>Pseudomonadota</taxon>
        <taxon>Betaproteobacteria</taxon>
        <taxon>Burkholderiales</taxon>
        <taxon>Burkholderiaceae</taxon>
        <taxon>Caballeronia</taxon>
    </lineage>
</organism>
<feature type="domain" description="Surface-adhesin protein E-like" evidence="2">
    <location>
        <begin position="20"/>
        <end position="124"/>
    </location>
</feature>
<reference evidence="4" key="1">
    <citation type="submission" date="2017-01" db="EMBL/GenBank/DDBJ databases">
        <title>Genome Analysis of Deinococcus marmoris KOPRI26562.</title>
        <authorList>
            <person name="Kim J.H."/>
            <person name="Oh H.-M."/>
        </authorList>
    </citation>
    <scope>NUCLEOTIDE SEQUENCE [LARGE SCALE GENOMIC DNA]</scope>
    <source>
        <strain evidence="4">PAMC 26633</strain>
    </source>
</reference>
<comment type="caution">
    <text evidence="3">The sequence shown here is derived from an EMBL/GenBank/DDBJ whole genome shotgun (WGS) entry which is preliminary data.</text>
</comment>
<evidence type="ECO:0000259" key="2">
    <source>
        <dbReference type="Pfam" id="PF16747"/>
    </source>
</evidence>
<dbReference type="EMBL" id="MTHB01000109">
    <property type="protein sequence ID" value="OXC77317.1"/>
    <property type="molecule type" value="Genomic_DNA"/>
</dbReference>
<evidence type="ECO:0000256" key="1">
    <source>
        <dbReference type="SAM" id="SignalP"/>
    </source>
</evidence>
<dbReference type="Proteomes" id="UP000214720">
    <property type="component" value="Unassembled WGS sequence"/>
</dbReference>
<protein>
    <recommendedName>
        <fullName evidence="2">Surface-adhesin protein E-like domain-containing protein</fullName>
    </recommendedName>
</protein>
<dbReference type="AlphaFoldDB" id="A0A226X2S7"/>
<feature type="signal peptide" evidence="1">
    <location>
        <begin position="1"/>
        <end position="17"/>
    </location>
</feature>
<proteinExistence type="predicted"/>
<name>A0A226X2S7_CABSO</name>
<keyword evidence="1" id="KW-0732">Signal</keyword>
<accession>A0A226X2S7</accession>
<gene>
    <name evidence="3" type="ORF">BSU04_17435</name>
</gene>
<sequence length="126" mass="13266">MLAIGAFLLFSSASAIASNWVQVFANPAEAVSVDADSIARSGDTVNAWTQTVLAVETDVQLGRPAKAIKTQYIADCQGRTLLVNALIFYDTQGNVLASLPPEQDAPAVVVPGTGGEYILRAVCNKR</sequence>